<keyword evidence="2 5" id="KW-0812">Transmembrane</keyword>
<feature type="transmembrane region" description="Helical" evidence="5">
    <location>
        <begin position="96"/>
        <end position="115"/>
    </location>
</feature>
<feature type="transmembrane region" description="Helical" evidence="5">
    <location>
        <begin position="71"/>
        <end position="90"/>
    </location>
</feature>
<gene>
    <name evidence="6" type="ORF">UABAM_02672</name>
</gene>
<evidence type="ECO:0000256" key="5">
    <source>
        <dbReference type="RuleBase" id="RU363041"/>
    </source>
</evidence>
<keyword evidence="4 5" id="KW-0472">Membrane</keyword>
<protein>
    <recommendedName>
        <fullName evidence="5">Probable membrane transporter protein</fullName>
    </recommendedName>
</protein>
<dbReference type="RefSeq" id="WP_151968477.1">
    <property type="nucleotide sequence ID" value="NZ_AP019860.1"/>
</dbReference>
<evidence type="ECO:0000256" key="3">
    <source>
        <dbReference type="ARBA" id="ARBA00022989"/>
    </source>
</evidence>
<dbReference type="Pfam" id="PF01925">
    <property type="entry name" value="TauE"/>
    <property type="match status" value="1"/>
</dbReference>
<dbReference type="PANTHER" id="PTHR43701">
    <property type="entry name" value="MEMBRANE TRANSPORTER PROTEIN MJ0441-RELATED"/>
    <property type="match status" value="1"/>
</dbReference>
<dbReference type="InterPro" id="IPR051598">
    <property type="entry name" value="TSUP/Inactive_protease-like"/>
</dbReference>
<evidence type="ECO:0000256" key="1">
    <source>
        <dbReference type="ARBA" id="ARBA00004141"/>
    </source>
</evidence>
<evidence type="ECO:0000256" key="4">
    <source>
        <dbReference type="ARBA" id="ARBA00023136"/>
    </source>
</evidence>
<feature type="transmembrane region" description="Helical" evidence="5">
    <location>
        <begin position="37"/>
        <end position="59"/>
    </location>
</feature>
<feature type="transmembrane region" description="Helical" evidence="5">
    <location>
        <begin position="227"/>
        <end position="243"/>
    </location>
</feature>
<evidence type="ECO:0000256" key="2">
    <source>
        <dbReference type="ARBA" id="ARBA00022692"/>
    </source>
</evidence>
<sequence length="244" mass="25959">MYTLSLIFAFLIGLSLGLLGGGGSTLAVPVFVYVVGYDTKTAICLSLFVVGTASFFGSLKHWKNNNVDVKMALIFGPLAMLGAYLGARLAAFFSDAAQLTLFASIMLMASFFMFTNKNQDTHSGKVSLIALAPQGLFVGILSGLVGVGGGFLIVPSLVIFGKLSMKESVGTSLIIITMNSITGVLGYLDQVQVPWNFAFLFTGLAIIGIYTGSSLVNFIPQKKLKKAFAIFILVMGVFILYSNL</sequence>
<feature type="transmembrane region" description="Helical" evidence="5">
    <location>
        <begin position="136"/>
        <end position="160"/>
    </location>
</feature>
<dbReference type="EMBL" id="AP019860">
    <property type="protein sequence ID" value="BBM84315.1"/>
    <property type="molecule type" value="Genomic_DNA"/>
</dbReference>
<name>A0A5S9IPI5_UABAM</name>
<dbReference type="AlphaFoldDB" id="A0A5S9IPI5"/>
<proteinExistence type="inferred from homology"/>
<dbReference type="Proteomes" id="UP000326354">
    <property type="component" value="Chromosome"/>
</dbReference>
<reference evidence="6 7" key="1">
    <citation type="submission" date="2019-08" db="EMBL/GenBank/DDBJ databases">
        <title>Complete genome sequence of Candidatus Uab amorphum.</title>
        <authorList>
            <person name="Shiratori T."/>
            <person name="Suzuki S."/>
            <person name="Kakizawa Y."/>
            <person name="Ishida K."/>
        </authorList>
    </citation>
    <scope>NUCLEOTIDE SEQUENCE [LARGE SCALE GENOMIC DNA]</scope>
    <source>
        <strain evidence="6 7">SRT547</strain>
    </source>
</reference>
<keyword evidence="7" id="KW-1185">Reference proteome</keyword>
<comment type="subcellular location">
    <subcellularLocation>
        <location evidence="5">Cell membrane</location>
        <topology evidence="5">Multi-pass membrane protein</topology>
    </subcellularLocation>
    <subcellularLocation>
        <location evidence="1">Membrane</location>
        <topology evidence="1">Multi-pass membrane protein</topology>
    </subcellularLocation>
</comment>
<dbReference type="KEGG" id="uam:UABAM_02672"/>
<organism evidence="6 7">
    <name type="scientific">Uabimicrobium amorphum</name>
    <dbReference type="NCBI Taxonomy" id="2596890"/>
    <lineage>
        <taxon>Bacteria</taxon>
        <taxon>Pseudomonadati</taxon>
        <taxon>Planctomycetota</taxon>
        <taxon>Candidatus Uabimicrobiia</taxon>
        <taxon>Candidatus Uabimicrobiales</taxon>
        <taxon>Candidatus Uabimicrobiaceae</taxon>
        <taxon>Candidatus Uabimicrobium</taxon>
    </lineage>
</organism>
<dbReference type="PANTHER" id="PTHR43701:SF2">
    <property type="entry name" value="MEMBRANE TRANSPORTER PROTEIN YJNA-RELATED"/>
    <property type="match status" value="1"/>
</dbReference>
<feature type="transmembrane region" description="Helical" evidence="5">
    <location>
        <begin position="197"/>
        <end position="220"/>
    </location>
</feature>
<dbReference type="GO" id="GO:0005886">
    <property type="term" value="C:plasma membrane"/>
    <property type="evidence" value="ECO:0007669"/>
    <property type="project" value="UniProtKB-SubCell"/>
</dbReference>
<accession>A0A5S9IPI5</accession>
<evidence type="ECO:0000313" key="6">
    <source>
        <dbReference type="EMBL" id="BBM84315.1"/>
    </source>
</evidence>
<keyword evidence="3 5" id="KW-1133">Transmembrane helix</keyword>
<comment type="similarity">
    <text evidence="5">Belongs to the 4-toluene sulfonate uptake permease (TSUP) (TC 2.A.102) family.</text>
</comment>
<dbReference type="OrthoDB" id="260143at2"/>
<dbReference type="InterPro" id="IPR002781">
    <property type="entry name" value="TM_pro_TauE-like"/>
</dbReference>
<evidence type="ECO:0000313" key="7">
    <source>
        <dbReference type="Proteomes" id="UP000326354"/>
    </source>
</evidence>
<keyword evidence="5" id="KW-1003">Cell membrane</keyword>